<organism evidence="1 2">
    <name type="scientific">Paraglaciecola arctica BSs20135</name>
    <dbReference type="NCBI Taxonomy" id="493475"/>
    <lineage>
        <taxon>Bacteria</taxon>
        <taxon>Pseudomonadati</taxon>
        <taxon>Pseudomonadota</taxon>
        <taxon>Gammaproteobacteria</taxon>
        <taxon>Alteromonadales</taxon>
        <taxon>Alteromonadaceae</taxon>
        <taxon>Paraglaciecola</taxon>
    </lineage>
</organism>
<sequence>MEPAAGELDIKPSISTSLIRSQNDSETFAESDASILSIEPSIRTSYKSKRLVGNLSLDHNQIQSDTTTGNQNNSFTNYQYSGDISLVEKILSLKLAGGQSYRSILSSQYFVNDPYLGADGLSKTRNNSASVSLTVPSRKYFRLELNGGMSNVKSDKTTGTNLGLNNNNQFLETRFYQGDEFTQLSWDFNSSYQNTDRSINDNLTSRVIDGEIGFGLFSNIRAVLQGRTEENELANADELSINNLNYDSFGVGLSWFASKNRTITVTYNQSEKSDQEEETFIGLDLNWHFTSRTSIQANYGKRFFGDSGSFSLIHNTKHLRTRMSYNEQLTTSSRLITSLEDQGVFVCPAGSFSFSECFQPSSPSYELEPGQQFSNLLAQIPELSEQIILRKSLNASFGLSGRRITSALSFAHSNIEYLETDRIQKNNIATLTNSLQAGRRTKLNLTISYALIDEESTGTETKTISSSLGISRELGRNMSTNLDFRYLDRSSNNPNPSAINFSNADLTDRRLTLEFVYDF</sequence>
<dbReference type="EMBL" id="BAEO01000018">
    <property type="protein sequence ID" value="GAC18530.1"/>
    <property type="molecule type" value="Genomic_DNA"/>
</dbReference>
<dbReference type="AlphaFoldDB" id="K6Z524"/>
<evidence type="ECO:0000313" key="2">
    <source>
        <dbReference type="Proteomes" id="UP000006327"/>
    </source>
</evidence>
<name>K6Z524_9ALTE</name>
<evidence type="ECO:0000313" key="1">
    <source>
        <dbReference type="EMBL" id="GAC18530.1"/>
    </source>
</evidence>
<dbReference type="SUPFAM" id="SSF56935">
    <property type="entry name" value="Porins"/>
    <property type="match status" value="1"/>
</dbReference>
<proteinExistence type="predicted"/>
<dbReference type="NCBIfam" id="TIGR03016">
    <property type="entry name" value="pepcterm_hypo_1"/>
    <property type="match status" value="1"/>
</dbReference>
<dbReference type="STRING" id="493475.GARC_1558"/>
<keyword evidence="2" id="KW-1185">Reference proteome</keyword>
<protein>
    <recommendedName>
        <fullName evidence="3">TIGR03016 family PEP-CTERM system-associated outer membrane protein</fullName>
    </recommendedName>
</protein>
<accession>K6Z524</accession>
<dbReference type="InterPro" id="IPR017467">
    <property type="entry name" value="CHP03016_PEP-CTERM"/>
</dbReference>
<gene>
    <name evidence="1" type="ORF">GARC_1558</name>
</gene>
<reference evidence="1 2" key="1">
    <citation type="journal article" date="2017" name="Antonie Van Leeuwenhoek">
        <title>Rhizobium rhizosphaerae sp. nov., a novel species isolated from rice rhizosphere.</title>
        <authorList>
            <person name="Zhao J.J."/>
            <person name="Zhang J."/>
            <person name="Zhang R.J."/>
            <person name="Zhang C.W."/>
            <person name="Yin H.Q."/>
            <person name="Zhang X.X."/>
        </authorList>
    </citation>
    <scope>NUCLEOTIDE SEQUENCE [LARGE SCALE GENOMIC DNA]</scope>
    <source>
        <strain evidence="1 2">BSs20135</strain>
    </source>
</reference>
<dbReference type="eggNOG" id="ENOG502Z8V9">
    <property type="taxonomic scope" value="Bacteria"/>
</dbReference>
<dbReference type="Proteomes" id="UP000006327">
    <property type="component" value="Unassembled WGS sequence"/>
</dbReference>
<evidence type="ECO:0008006" key="3">
    <source>
        <dbReference type="Google" id="ProtNLM"/>
    </source>
</evidence>
<comment type="caution">
    <text evidence="1">The sequence shown here is derived from an EMBL/GenBank/DDBJ whole genome shotgun (WGS) entry which is preliminary data.</text>
</comment>